<evidence type="ECO:0000313" key="1">
    <source>
        <dbReference type="EMBL" id="GEB19605.1"/>
    </source>
</evidence>
<evidence type="ECO:0000313" key="2">
    <source>
        <dbReference type="Proteomes" id="UP000317715"/>
    </source>
</evidence>
<dbReference type="OrthoDB" id="5095936at2"/>
<name>A0A4Y3NGK0_PAEAU</name>
<dbReference type="InterPro" id="IPR029058">
    <property type="entry name" value="AB_hydrolase_fold"/>
</dbReference>
<comment type="caution">
    <text evidence="1">The sequence shown here is derived from an EMBL/GenBank/DDBJ whole genome shotgun (WGS) entry which is preliminary data.</text>
</comment>
<dbReference type="SUPFAM" id="SSF53474">
    <property type="entry name" value="alpha/beta-Hydrolases"/>
    <property type="match status" value="1"/>
</dbReference>
<dbReference type="GeneID" id="97302774"/>
<dbReference type="EMBL" id="BJMD01000013">
    <property type="protein sequence ID" value="GEB19605.1"/>
    <property type="molecule type" value="Genomic_DNA"/>
</dbReference>
<protein>
    <recommendedName>
        <fullName evidence="3">Alpha/beta hydrolase</fullName>
    </recommendedName>
</protein>
<accession>A0A4Y3NGK0</accession>
<dbReference type="AlphaFoldDB" id="A0A4Y3NGK0"/>
<dbReference type="Proteomes" id="UP000317715">
    <property type="component" value="Unassembled WGS sequence"/>
</dbReference>
<reference evidence="1 2" key="1">
    <citation type="submission" date="2019-06" db="EMBL/GenBank/DDBJ databases">
        <title>Whole genome shotgun sequence of Paenarthrobacter aurescens NBRC 12136.</title>
        <authorList>
            <person name="Hosoyama A."/>
            <person name="Uohara A."/>
            <person name="Ohji S."/>
            <person name="Ichikawa N."/>
        </authorList>
    </citation>
    <scope>NUCLEOTIDE SEQUENCE [LARGE SCALE GENOMIC DNA]</scope>
    <source>
        <strain evidence="1 2">NBRC 12136</strain>
    </source>
</reference>
<proteinExistence type="predicted"/>
<sequence>MSFQLEELLRGAGTLDELVQQLVGIEAETRQVQDGLEPFLYDSYETGCNAINAVAESRKEVARVRQELVEVGESVRASHRDYMEAEAENASPHALGRDQYRLSGAWGLLALGRDITEEGYNRVIPEGHEAGNLVRTLLELPLLAALRPRTVSIEKTGESSDDVDPSMADSLRRLERLHSRNDGEIEVIRFDNNGAASWMVLIPGTQPQSPSTNPFDSLGVGEAMGYESEEVVPAIGQALREAGAKAGEQVVAVGHSQGGLHAMNLSHNKAFLQEFDLKYVLTAGAPVGGITAEPGITSLHLEHEQDWVAGTDGHFNADTKDRVTVTLTNGVKAPDGEDPGIGPGHGQENYAAGAELVAASQDESLAASTAVFAGVVGAGGVAKVTRFKLERAPLPAQAPAIRPAGPRTVQDARLDMQNKVKP</sequence>
<evidence type="ECO:0008006" key="3">
    <source>
        <dbReference type="Google" id="ProtNLM"/>
    </source>
</evidence>
<gene>
    <name evidence="1" type="ORF">AAU01_23600</name>
</gene>
<dbReference type="Gene3D" id="3.40.50.1820">
    <property type="entry name" value="alpha/beta hydrolase"/>
    <property type="match status" value="1"/>
</dbReference>
<dbReference type="RefSeq" id="WP_141283793.1">
    <property type="nucleotide sequence ID" value="NZ_BAAAWK010000001.1"/>
</dbReference>
<keyword evidence="2" id="KW-1185">Reference proteome</keyword>
<organism evidence="1 2">
    <name type="scientific">Paenarthrobacter aurescens</name>
    <name type="common">Arthrobacter aurescens</name>
    <dbReference type="NCBI Taxonomy" id="43663"/>
    <lineage>
        <taxon>Bacteria</taxon>
        <taxon>Bacillati</taxon>
        <taxon>Actinomycetota</taxon>
        <taxon>Actinomycetes</taxon>
        <taxon>Micrococcales</taxon>
        <taxon>Micrococcaceae</taxon>
        <taxon>Paenarthrobacter</taxon>
    </lineage>
</organism>